<dbReference type="Gene3D" id="3.30.9.10">
    <property type="entry name" value="D-Amino Acid Oxidase, subunit A, domain 2"/>
    <property type="match status" value="1"/>
</dbReference>
<feature type="domain" description="FAD dependent oxidoreductase" evidence="2">
    <location>
        <begin position="4"/>
        <end position="347"/>
    </location>
</feature>
<sequence>MEFDFIIIGAGIAGASLAYELAPHARVAVLEQESQPGYHSTGRSAALFSETYGTPTTRALTCASRAFLSGPPPGFAGNPILTGRGVMHVAMRGQERELADSMALARQTSVGARQLDASETIARCPVLRREAVIGAVYEHDAMDIDVHALHNGYLKGMRARGGKLFNDARLASAEYAAGKWTVTLDDGRTVAGGSLVNAAGAWADLVAARCGVPPIGLQPRRRTAFTFDPPAGMDTAGWPMVIGIDESYYFKPDAGQLLGSPANADPVDPHDVQAEEIDVATGIFHIEEASTLQIRRPRHVWAGLRSFVGDGDLVVGQDEAAPHFFWVAAQGGYGIQSAPAVARLAAASLLGQPFPEDLAAFAVRSAALSPQRLRRPLPAESTACA</sequence>
<dbReference type="PANTHER" id="PTHR13847">
    <property type="entry name" value="SARCOSINE DEHYDROGENASE-RELATED"/>
    <property type="match status" value="1"/>
</dbReference>
<evidence type="ECO:0000259" key="2">
    <source>
        <dbReference type="Pfam" id="PF01266"/>
    </source>
</evidence>
<protein>
    <submittedName>
        <fullName evidence="3">D-arginine dehydrogenase</fullName>
    </submittedName>
</protein>
<keyword evidence="4" id="KW-1185">Reference proteome</keyword>
<name>A0ABY1QPY2_9BURK</name>
<dbReference type="SUPFAM" id="SSF51905">
    <property type="entry name" value="FAD/NAD(P)-binding domain"/>
    <property type="match status" value="1"/>
</dbReference>
<dbReference type="Gene3D" id="3.50.50.60">
    <property type="entry name" value="FAD/NAD(P)-binding domain"/>
    <property type="match status" value="1"/>
</dbReference>
<gene>
    <name evidence="3" type="ORF">SAMN06295970_1257</name>
</gene>
<dbReference type="EMBL" id="FXUL01000025">
    <property type="protein sequence ID" value="SMP76788.1"/>
    <property type="molecule type" value="Genomic_DNA"/>
</dbReference>
<comment type="caution">
    <text evidence="3">The sequence shown here is derived from an EMBL/GenBank/DDBJ whole genome shotgun (WGS) entry which is preliminary data.</text>
</comment>
<dbReference type="Proteomes" id="UP001158049">
    <property type="component" value="Unassembled WGS sequence"/>
</dbReference>
<accession>A0ABY1QPY2</accession>
<keyword evidence="1" id="KW-0560">Oxidoreductase</keyword>
<dbReference type="Pfam" id="PF01266">
    <property type="entry name" value="DAO"/>
    <property type="match status" value="1"/>
</dbReference>
<organism evidence="3 4">
    <name type="scientific">Noviherbaspirillum suwonense</name>
    <dbReference type="NCBI Taxonomy" id="1224511"/>
    <lineage>
        <taxon>Bacteria</taxon>
        <taxon>Pseudomonadati</taxon>
        <taxon>Pseudomonadota</taxon>
        <taxon>Betaproteobacteria</taxon>
        <taxon>Burkholderiales</taxon>
        <taxon>Oxalobacteraceae</taxon>
        <taxon>Noviherbaspirillum</taxon>
    </lineage>
</organism>
<reference evidence="3 4" key="1">
    <citation type="submission" date="2017-05" db="EMBL/GenBank/DDBJ databases">
        <authorList>
            <person name="Varghese N."/>
            <person name="Submissions S."/>
        </authorList>
    </citation>
    <scope>NUCLEOTIDE SEQUENCE [LARGE SCALE GENOMIC DNA]</scope>
    <source>
        <strain evidence="3 4">DSM 26001</strain>
    </source>
</reference>
<proteinExistence type="predicted"/>
<dbReference type="InterPro" id="IPR036188">
    <property type="entry name" value="FAD/NAD-bd_sf"/>
</dbReference>
<evidence type="ECO:0000256" key="1">
    <source>
        <dbReference type="ARBA" id="ARBA00023002"/>
    </source>
</evidence>
<dbReference type="PANTHER" id="PTHR13847:SF287">
    <property type="entry name" value="FAD-DEPENDENT OXIDOREDUCTASE DOMAIN-CONTAINING PROTEIN 1"/>
    <property type="match status" value="1"/>
</dbReference>
<evidence type="ECO:0000313" key="3">
    <source>
        <dbReference type="EMBL" id="SMP76788.1"/>
    </source>
</evidence>
<dbReference type="InterPro" id="IPR006076">
    <property type="entry name" value="FAD-dep_OxRdtase"/>
</dbReference>
<evidence type="ECO:0000313" key="4">
    <source>
        <dbReference type="Proteomes" id="UP001158049"/>
    </source>
</evidence>